<feature type="transmembrane region" description="Helical" evidence="18">
    <location>
        <begin position="148"/>
        <end position="167"/>
    </location>
</feature>
<keyword evidence="7" id="KW-0547">Nucleotide-binding</keyword>
<dbReference type="GO" id="GO:0006935">
    <property type="term" value="P:chemotaxis"/>
    <property type="evidence" value="ECO:0007669"/>
    <property type="project" value="UniProtKB-ARBA"/>
</dbReference>
<dbReference type="GO" id="GO:0004383">
    <property type="term" value="F:guanylate cyclase activity"/>
    <property type="evidence" value="ECO:0007669"/>
    <property type="project" value="UniProtKB-EC"/>
</dbReference>
<keyword evidence="10 18" id="KW-0472">Membrane</keyword>
<dbReference type="FunFam" id="3.30.70.1230:FF:000023">
    <property type="entry name" value="Guanylate cyclase"/>
    <property type="match status" value="1"/>
</dbReference>
<evidence type="ECO:0000256" key="6">
    <source>
        <dbReference type="ARBA" id="ARBA00022729"/>
    </source>
</evidence>
<accession>A0A7E4V6B7</accession>
<evidence type="ECO:0000256" key="1">
    <source>
        <dbReference type="ARBA" id="ARBA00001436"/>
    </source>
</evidence>
<keyword evidence="13 15" id="KW-0456">Lyase</keyword>
<feature type="domain" description="Guanylate cyclase" evidence="20">
    <location>
        <begin position="1026"/>
        <end position="1156"/>
    </location>
</feature>
<evidence type="ECO:0000256" key="3">
    <source>
        <dbReference type="ARBA" id="ARBA00012202"/>
    </source>
</evidence>
<keyword evidence="9" id="KW-0342">GTP-binding</keyword>
<evidence type="ECO:0000259" key="19">
    <source>
        <dbReference type="PROSITE" id="PS50011"/>
    </source>
</evidence>
<dbReference type="InterPro" id="IPR001054">
    <property type="entry name" value="A/G_cyclase"/>
</dbReference>
<dbReference type="CDD" id="cd07302">
    <property type="entry name" value="CHD"/>
    <property type="match status" value="1"/>
</dbReference>
<dbReference type="PROSITE" id="PS50125">
    <property type="entry name" value="GUANYLATE_CYCLASE_2"/>
    <property type="match status" value="1"/>
</dbReference>
<evidence type="ECO:0000256" key="13">
    <source>
        <dbReference type="ARBA" id="ARBA00023239"/>
    </source>
</evidence>
<dbReference type="AlphaFoldDB" id="A0A7E4V6B7"/>
<dbReference type="EC" id="4.6.1.2" evidence="3 16"/>
<evidence type="ECO:0000256" key="7">
    <source>
        <dbReference type="ARBA" id="ARBA00022741"/>
    </source>
</evidence>
<dbReference type="PROSITE" id="PS50011">
    <property type="entry name" value="PROTEIN_KINASE_DOM"/>
    <property type="match status" value="1"/>
</dbReference>
<dbReference type="GO" id="GO:0005524">
    <property type="term" value="F:ATP binding"/>
    <property type="evidence" value="ECO:0007669"/>
    <property type="project" value="InterPro"/>
</dbReference>
<dbReference type="GO" id="GO:0004672">
    <property type="term" value="F:protein kinase activity"/>
    <property type="evidence" value="ECO:0007669"/>
    <property type="project" value="InterPro"/>
</dbReference>
<feature type="transmembrane region" description="Helical" evidence="18">
    <location>
        <begin position="627"/>
        <end position="650"/>
    </location>
</feature>
<dbReference type="GO" id="GO:0004016">
    <property type="term" value="F:adenylate cyclase activity"/>
    <property type="evidence" value="ECO:0007669"/>
    <property type="project" value="TreeGrafter"/>
</dbReference>
<dbReference type="GO" id="GO:0007635">
    <property type="term" value="P:chemosensory behavior"/>
    <property type="evidence" value="ECO:0007669"/>
    <property type="project" value="UniProtKB-ARBA"/>
</dbReference>
<dbReference type="InterPro" id="IPR028082">
    <property type="entry name" value="Peripla_BP_I"/>
</dbReference>
<dbReference type="Pfam" id="PF01094">
    <property type="entry name" value="ANF_receptor"/>
    <property type="match status" value="1"/>
</dbReference>
<feature type="region of interest" description="Disordered" evidence="17">
    <location>
        <begin position="1209"/>
        <end position="1239"/>
    </location>
</feature>
<evidence type="ECO:0000256" key="18">
    <source>
        <dbReference type="SAM" id="Phobius"/>
    </source>
</evidence>
<dbReference type="SMART" id="SM00044">
    <property type="entry name" value="CYCc"/>
    <property type="match status" value="1"/>
</dbReference>
<feature type="compositionally biased region" description="Pro residues" evidence="17">
    <location>
        <begin position="1218"/>
        <end position="1227"/>
    </location>
</feature>
<keyword evidence="6" id="KW-0732">Signal</keyword>
<evidence type="ECO:0000256" key="14">
    <source>
        <dbReference type="ARBA" id="ARBA00023293"/>
    </source>
</evidence>
<evidence type="ECO:0000256" key="15">
    <source>
        <dbReference type="RuleBase" id="RU000405"/>
    </source>
</evidence>
<dbReference type="InterPro" id="IPR001170">
    <property type="entry name" value="ANPR/GUC"/>
</dbReference>
<evidence type="ECO:0000256" key="8">
    <source>
        <dbReference type="ARBA" id="ARBA00022989"/>
    </source>
</evidence>
<dbReference type="WBParaSite" id="Pan_g16518.t1">
    <property type="protein sequence ID" value="Pan_g16518.t1"/>
    <property type="gene ID" value="Pan_g16518"/>
</dbReference>
<keyword evidence="5 18" id="KW-0812">Transmembrane</keyword>
<feature type="transmembrane region" description="Helical" evidence="18">
    <location>
        <begin position="106"/>
        <end position="128"/>
    </location>
</feature>
<reference evidence="22" key="2">
    <citation type="submission" date="2020-10" db="UniProtKB">
        <authorList>
            <consortium name="WormBaseParasite"/>
        </authorList>
    </citation>
    <scope>IDENTIFICATION</scope>
</reference>
<evidence type="ECO:0000256" key="16">
    <source>
        <dbReference type="RuleBase" id="RU003431"/>
    </source>
</evidence>
<keyword evidence="4" id="KW-1003">Cell membrane</keyword>
<dbReference type="InterPro" id="IPR000719">
    <property type="entry name" value="Prot_kinase_dom"/>
</dbReference>
<dbReference type="InterPro" id="IPR050401">
    <property type="entry name" value="Cyclic_nucleotide_synthase"/>
</dbReference>
<feature type="transmembrane region" description="Helical" evidence="18">
    <location>
        <begin position="52"/>
        <end position="70"/>
    </location>
</feature>
<dbReference type="GO" id="GO:0035556">
    <property type="term" value="P:intracellular signal transduction"/>
    <property type="evidence" value="ECO:0007669"/>
    <property type="project" value="InterPro"/>
</dbReference>
<dbReference type="InterPro" id="IPR001828">
    <property type="entry name" value="ANF_lig-bd_rcpt"/>
</dbReference>
<evidence type="ECO:0000313" key="22">
    <source>
        <dbReference type="WBParaSite" id="Pan_g16518.t1"/>
    </source>
</evidence>
<dbReference type="Gene3D" id="3.30.70.1230">
    <property type="entry name" value="Nucleotide cyclase"/>
    <property type="match status" value="1"/>
</dbReference>
<dbReference type="SUPFAM" id="SSF53822">
    <property type="entry name" value="Periplasmic binding protein-like I"/>
    <property type="match status" value="1"/>
</dbReference>
<evidence type="ECO:0000256" key="12">
    <source>
        <dbReference type="ARBA" id="ARBA00023180"/>
    </source>
</evidence>
<dbReference type="Proteomes" id="UP000492821">
    <property type="component" value="Unassembled WGS sequence"/>
</dbReference>
<dbReference type="GO" id="GO:0007168">
    <property type="term" value="P:receptor guanylyl cyclase signaling pathway"/>
    <property type="evidence" value="ECO:0007669"/>
    <property type="project" value="TreeGrafter"/>
</dbReference>
<evidence type="ECO:0000256" key="17">
    <source>
        <dbReference type="SAM" id="MobiDB-lite"/>
    </source>
</evidence>
<keyword evidence="11" id="KW-0675">Receptor</keyword>
<dbReference type="PRINTS" id="PR00255">
    <property type="entry name" value="NATPEPTIDER"/>
</dbReference>
<dbReference type="GO" id="GO:0005886">
    <property type="term" value="C:plasma membrane"/>
    <property type="evidence" value="ECO:0007669"/>
    <property type="project" value="UniProtKB-SubCell"/>
</dbReference>
<dbReference type="PROSITE" id="PS00452">
    <property type="entry name" value="GUANYLATE_CYCLASE_1"/>
    <property type="match status" value="1"/>
</dbReference>
<organism evidence="21 22">
    <name type="scientific">Panagrellus redivivus</name>
    <name type="common">Microworm</name>
    <dbReference type="NCBI Taxonomy" id="6233"/>
    <lineage>
        <taxon>Eukaryota</taxon>
        <taxon>Metazoa</taxon>
        <taxon>Ecdysozoa</taxon>
        <taxon>Nematoda</taxon>
        <taxon>Chromadorea</taxon>
        <taxon>Rhabditida</taxon>
        <taxon>Tylenchina</taxon>
        <taxon>Panagrolaimomorpha</taxon>
        <taxon>Panagrolaimoidea</taxon>
        <taxon>Panagrolaimidae</taxon>
        <taxon>Panagrellus</taxon>
    </lineage>
</organism>
<keyword evidence="14 16" id="KW-0141">cGMP biosynthesis</keyword>
<evidence type="ECO:0000256" key="10">
    <source>
        <dbReference type="ARBA" id="ARBA00023136"/>
    </source>
</evidence>
<dbReference type="SUPFAM" id="SSF55073">
    <property type="entry name" value="Nucleotide cyclase"/>
    <property type="match status" value="1"/>
</dbReference>
<evidence type="ECO:0000313" key="21">
    <source>
        <dbReference type="Proteomes" id="UP000492821"/>
    </source>
</evidence>
<proteinExistence type="inferred from homology"/>
<comment type="similarity">
    <text evidence="15">Belongs to the adenylyl cyclase class-4/guanylyl cyclase family.</text>
</comment>
<evidence type="ECO:0000256" key="9">
    <source>
        <dbReference type="ARBA" id="ARBA00023134"/>
    </source>
</evidence>
<evidence type="ECO:0000256" key="5">
    <source>
        <dbReference type="ARBA" id="ARBA00022692"/>
    </source>
</evidence>
<dbReference type="Pfam" id="PF07714">
    <property type="entry name" value="PK_Tyr_Ser-Thr"/>
    <property type="match status" value="1"/>
</dbReference>
<dbReference type="Gene3D" id="6.10.250.780">
    <property type="match status" value="1"/>
</dbReference>
<dbReference type="GO" id="GO:0001653">
    <property type="term" value="F:peptide receptor activity"/>
    <property type="evidence" value="ECO:0007669"/>
    <property type="project" value="TreeGrafter"/>
</dbReference>
<dbReference type="Pfam" id="PF00211">
    <property type="entry name" value="Guanylate_cyc"/>
    <property type="match status" value="1"/>
</dbReference>
<dbReference type="InterPro" id="IPR001245">
    <property type="entry name" value="Ser-Thr/Tyr_kinase_cat_dom"/>
</dbReference>
<keyword evidence="8 18" id="KW-1133">Transmembrane helix</keyword>
<dbReference type="PANTHER" id="PTHR11920">
    <property type="entry name" value="GUANYLYL CYCLASE"/>
    <property type="match status" value="1"/>
</dbReference>
<dbReference type="Pfam" id="PF07701">
    <property type="entry name" value="HNOBA"/>
    <property type="match status" value="1"/>
</dbReference>
<dbReference type="InterPro" id="IPR011645">
    <property type="entry name" value="HNOB_dom_associated"/>
</dbReference>
<dbReference type="Gene3D" id="3.40.50.2300">
    <property type="match status" value="2"/>
</dbReference>
<dbReference type="InterPro" id="IPR018297">
    <property type="entry name" value="A/G_cyclase_CS"/>
</dbReference>
<evidence type="ECO:0000259" key="20">
    <source>
        <dbReference type="PROSITE" id="PS50125"/>
    </source>
</evidence>
<dbReference type="PROSITE" id="PS51257">
    <property type="entry name" value="PROKAR_LIPOPROTEIN"/>
    <property type="match status" value="1"/>
</dbReference>
<dbReference type="InterPro" id="IPR029787">
    <property type="entry name" value="Nucleotide_cyclase"/>
</dbReference>
<feature type="transmembrane region" description="Helical" evidence="18">
    <location>
        <begin position="7"/>
        <end position="26"/>
    </location>
</feature>
<dbReference type="GO" id="GO:0005525">
    <property type="term" value="F:GTP binding"/>
    <property type="evidence" value="ECO:0007669"/>
    <property type="project" value="UniProtKB-KW"/>
</dbReference>
<dbReference type="PANTHER" id="PTHR11920:SF495">
    <property type="entry name" value="RECEPTOR-TYPE GUANYLATE CYCLASE GCY-7"/>
    <property type="match status" value="1"/>
</dbReference>
<dbReference type="Gene3D" id="1.10.510.10">
    <property type="entry name" value="Transferase(Phosphotransferase) domain 1"/>
    <property type="match status" value="1"/>
</dbReference>
<dbReference type="InterPro" id="IPR011009">
    <property type="entry name" value="Kinase-like_dom_sf"/>
</dbReference>
<evidence type="ECO:0000256" key="11">
    <source>
        <dbReference type="ARBA" id="ARBA00023170"/>
    </source>
</evidence>
<dbReference type="CDD" id="cd06352">
    <property type="entry name" value="PBP1_NPR_GC-like"/>
    <property type="match status" value="1"/>
</dbReference>
<sequence>MNRLPGILGGALIWFLSFGCVFLLVYPDDMQRFDAYCSLITIHNTFQMQQTVFALLGIDIFTCCGDFILWQYGAKRLKRRTSNISPKEYNLATQSAIKENQVSTNLLFPFAMVHFVLFCGHLTAYAILLMTNGEIVASIHFTVALEGIQVLVGLYGITVQVVLRIMYQYLYGIRQRNEAAIKVQPVNEAEMYFKLFDRQIKFQTFFDECDESKSVGYTSVLIEEYEADVIFGPTCNAPAVMVASVMNYYNLPLFTWGAVYTSDLSDKDQYPTTSTIIGTSNSVATALQMIMKQYGWTQFALLYTTEDTQQRCRYMKNDIETVTNSDSELSISYQRAVFNMTYDVAKSVLTTVKSRARGTVLQSLVWILKLPILVIVSCIPRDWCKRNLLLAAYDLGMNTKDYVNIFVELRSLGFGTRYTTDAEVDRISGTQPFWVSGYGDNERDADAKKGASASFVLDLEASTAEDSTSINLDDVVSRGHGWPFYCEQCTLQYWNASTFSRYLYDSFYLHAVALNRTLKANPSGMRDGATIVSNSRGTFGGATGLVRINENGSRDATFSFTGLNSQMQTTIFATIVFTDNFGALYLNYTDPKTTIWALRGGYAPPDTPVCGFSGTNCPVDFWGSYGVYVYVLIALAVIVVIAAIGFAIFYKKQQNAKLNLLWMIPHYELEPPKLSKSGGGFQSERSLQSKHSNSTRMTLESMVNSRNYAYFYFRGEPVAARKFNHKTPLTQEDFIQLRKLTQIAFDNVNRFIGLSIDGPMYFAVWKYCGRGSLKDVIAKGTYNMDAFFALSLMSDILNGLQFIHSTSILGCHGRLTSKNCVIDDRWVVKISDFGLDHLFYSETPHQIDFLWMAPEHIRNPTEHGTKQGDMYSFGIISSEILTRQAPWGVEGRDGKLDELIYLIKRGGSNPPRPPMSNVSIVDLNPAVVHLVNDCWNEDPPRRPTVEQAKTIVKSMSGRNLNLMDHIFAMVEAYTENLTEEVEERTKELVEEQKKSDILLFRMLPRQVAESLKAGKAVEPESFDSVTVFFSDVVQFTVLASKCSPLQVVTLLNELYTTIDGIIETHDVYKVETIGDGYLCVSGLPKRNGREHAREIANLSLVLMEAIKSFRIPHLPNERVQIRIGAHSGPCTAGVVGLTMPRYCLFGDTVNTSSRMESNGKPAHIHISAALNTLLADLGGFVTELRGDMIIKGKGVMETYWLTSKIGGITLPPPRRETPPPPPVPAAPSPQLSISARPASRAKTFVRGVDPNTTPMYGQYLQASKS</sequence>
<evidence type="ECO:0000256" key="2">
    <source>
        <dbReference type="ARBA" id="ARBA00004251"/>
    </source>
</evidence>
<name>A0A7E4V6B7_PANRE</name>
<keyword evidence="12" id="KW-0325">Glycoprotein</keyword>
<comment type="subcellular location">
    <subcellularLocation>
        <location evidence="2">Cell membrane</location>
        <topology evidence="2">Single-pass type I membrane protein</topology>
    </subcellularLocation>
</comment>
<protein>
    <recommendedName>
        <fullName evidence="3 16">Guanylate cyclase</fullName>
        <ecNumber evidence="3 16">4.6.1.2</ecNumber>
    </recommendedName>
</protein>
<evidence type="ECO:0000256" key="4">
    <source>
        <dbReference type="ARBA" id="ARBA00022475"/>
    </source>
</evidence>
<feature type="domain" description="Protein kinase" evidence="19">
    <location>
        <begin position="681"/>
        <end position="968"/>
    </location>
</feature>
<dbReference type="SUPFAM" id="SSF56112">
    <property type="entry name" value="Protein kinase-like (PK-like)"/>
    <property type="match status" value="1"/>
</dbReference>
<reference evidence="21" key="1">
    <citation type="journal article" date="2013" name="Genetics">
        <title>The draft genome and transcriptome of Panagrellus redivivus are shaped by the harsh demands of a free-living lifestyle.</title>
        <authorList>
            <person name="Srinivasan J."/>
            <person name="Dillman A.R."/>
            <person name="Macchietto M.G."/>
            <person name="Heikkinen L."/>
            <person name="Lakso M."/>
            <person name="Fracchia K.M."/>
            <person name="Antoshechkin I."/>
            <person name="Mortazavi A."/>
            <person name="Wong G."/>
            <person name="Sternberg P.W."/>
        </authorList>
    </citation>
    <scope>NUCLEOTIDE SEQUENCE [LARGE SCALE GENOMIC DNA]</scope>
    <source>
        <strain evidence="21">MT8872</strain>
    </source>
</reference>
<keyword evidence="21" id="KW-1185">Reference proteome</keyword>
<comment type="catalytic activity">
    <reaction evidence="1 16">
        <text>GTP = 3',5'-cyclic GMP + diphosphate</text>
        <dbReference type="Rhea" id="RHEA:13665"/>
        <dbReference type="ChEBI" id="CHEBI:33019"/>
        <dbReference type="ChEBI" id="CHEBI:37565"/>
        <dbReference type="ChEBI" id="CHEBI:57746"/>
        <dbReference type="EC" id="4.6.1.2"/>
    </reaction>
</comment>